<dbReference type="RefSeq" id="WP_163611280.1">
    <property type="nucleotide sequence ID" value="NZ_JAAGWB010000033.1"/>
</dbReference>
<evidence type="ECO:0000256" key="2">
    <source>
        <dbReference type="SAM" id="SignalP"/>
    </source>
</evidence>
<dbReference type="InterPro" id="IPR007410">
    <property type="entry name" value="LpqE-like"/>
</dbReference>
<evidence type="ECO:0000256" key="1">
    <source>
        <dbReference type="SAM" id="MobiDB-lite"/>
    </source>
</evidence>
<dbReference type="Proteomes" id="UP000471152">
    <property type="component" value="Unassembled WGS sequence"/>
</dbReference>
<feature type="signal peptide" evidence="2">
    <location>
        <begin position="1"/>
        <end position="21"/>
    </location>
</feature>
<dbReference type="Gene3D" id="2.60.40.1890">
    <property type="entry name" value="PCu(A)C copper chaperone"/>
    <property type="match status" value="1"/>
</dbReference>
<protein>
    <submittedName>
        <fullName evidence="4">Copper chaperone PCu(A)C</fullName>
    </submittedName>
</protein>
<keyword evidence="5" id="KW-1185">Reference proteome</keyword>
<evidence type="ECO:0000313" key="6">
    <source>
        <dbReference type="Proteomes" id="UP000471152"/>
    </source>
</evidence>
<dbReference type="InterPro" id="IPR036182">
    <property type="entry name" value="PCuAC_sf"/>
</dbReference>
<accession>A0A6P0H8A5</accession>
<evidence type="ECO:0000313" key="4">
    <source>
        <dbReference type="EMBL" id="NEN51595.1"/>
    </source>
</evidence>
<gene>
    <name evidence="4" type="ORF">G3R41_11730</name>
    <name evidence="3" type="ORF">GCU67_11075</name>
</gene>
<dbReference type="EMBL" id="JAAGWB010000033">
    <property type="protein sequence ID" value="NEN51595.1"/>
    <property type="molecule type" value="Genomic_DNA"/>
</dbReference>
<dbReference type="EMBL" id="JAAGWH010000031">
    <property type="protein sequence ID" value="NEK94707.1"/>
    <property type="molecule type" value="Genomic_DNA"/>
</dbReference>
<dbReference type="Pfam" id="PF04314">
    <property type="entry name" value="PCuAC"/>
    <property type="match status" value="1"/>
</dbReference>
<keyword evidence="2" id="KW-0732">Signal</keyword>
<dbReference type="AlphaFoldDB" id="A0A6P0H8A5"/>
<reference evidence="3 5" key="1">
    <citation type="submission" date="2020-01" db="EMBL/GenBank/DDBJ databases">
        <title>the WGS Modestobacter muralis CPCC 204518.</title>
        <authorList>
            <person name="Jiang Z."/>
        </authorList>
    </citation>
    <scope>NUCLEOTIDE SEQUENCE [LARGE SCALE GENOMIC DNA]</scope>
    <source>
        <strain evidence="3 5">DSM 100205</strain>
    </source>
</reference>
<reference evidence="4 6" key="2">
    <citation type="submission" date="2020-02" db="EMBL/GenBank/DDBJ databases">
        <title>The WGS of Modestobacter muralis DSM 100205.</title>
        <authorList>
            <person name="Jiang Z."/>
        </authorList>
    </citation>
    <scope>NUCLEOTIDE SEQUENCE [LARGE SCALE GENOMIC DNA]</scope>
    <source>
        <strain evidence="4 6">DSM 100205</strain>
    </source>
</reference>
<proteinExistence type="predicted"/>
<evidence type="ECO:0000313" key="3">
    <source>
        <dbReference type="EMBL" id="NEK94707.1"/>
    </source>
</evidence>
<feature type="chain" id="PRO_5038312561" evidence="2">
    <location>
        <begin position="22"/>
        <end position="197"/>
    </location>
</feature>
<evidence type="ECO:0000313" key="5">
    <source>
        <dbReference type="Proteomes" id="UP000468828"/>
    </source>
</evidence>
<name>A0A6P0H8A5_9ACTN</name>
<dbReference type="PROSITE" id="PS51257">
    <property type="entry name" value="PROKAR_LIPOPROTEIN"/>
    <property type="match status" value="1"/>
</dbReference>
<comment type="caution">
    <text evidence="4">The sequence shown here is derived from an EMBL/GenBank/DDBJ whole genome shotgun (WGS) entry which is preliminary data.</text>
</comment>
<feature type="region of interest" description="Disordered" evidence="1">
    <location>
        <begin position="167"/>
        <end position="197"/>
    </location>
</feature>
<dbReference type="Proteomes" id="UP000468828">
    <property type="component" value="Unassembled WGS sequence"/>
</dbReference>
<dbReference type="SUPFAM" id="SSF110087">
    <property type="entry name" value="DR1885-like metal-binding protein"/>
    <property type="match status" value="1"/>
</dbReference>
<sequence length="197" mass="20130">MIRAPRAAAIGALLLAPVVLSACSAGQVTQTNTQEQNFGAQMDVGPISLRALELPYPTGGTYPSGSEARLLGAVVSTADTEDTLVGISGESFEDVEVVDPNAEEPADGAAPAGISLPVPADGTLFLSNGQGPAVTLVGLSEELQVGDYVDVTFSFTESGDVTVPVPVGVSQRDLPRGEAFDFQPEEEEEQQGGGSAP</sequence>
<organism evidence="4 6">
    <name type="scientific">Modestobacter muralis</name>
    <dbReference type="NCBI Taxonomy" id="1608614"/>
    <lineage>
        <taxon>Bacteria</taxon>
        <taxon>Bacillati</taxon>
        <taxon>Actinomycetota</taxon>
        <taxon>Actinomycetes</taxon>
        <taxon>Geodermatophilales</taxon>
        <taxon>Geodermatophilaceae</taxon>
        <taxon>Modestobacter</taxon>
    </lineage>
</organism>